<protein>
    <submittedName>
        <fullName evidence="2">Uncharacterized protein</fullName>
    </submittedName>
</protein>
<evidence type="ECO:0000313" key="3">
    <source>
        <dbReference type="Proteomes" id="UP000824469"/>
    </source>
</evidence>
<dbReference type="PANTHER" id="PTHR46224">
    <property type="entry name" value="ANKYRIN REPEAT FAMILY PROTEIN"/>
    <property type="match status" value="1"/>
</dbReference>
<gene>
    <name evidence="2" type="ORF">KI387_007277</name>
</gene>
<comment type="caution">
    <text evidence="2">The sequence shown here is derived from an EMBL/GenBank/DDBJ whole genome shotgun (WGS) entry which is preliminary data.</text>
</comment>
<dbReference type="Gene3D" id="1.25.40.20">
    <property type="entry name" value="Ankyrin repeat-containing domain"/>
    <property type="match status" value="1"/>
</dbReference>
<dbReference type="AlphaFoldDB" id="A0AA38GPF6"/>
<dbReference type="PROSITE" id="PS50088">
    <property type="entry name" value="ANK_REPEAT"/>
    <property type="match status" value="1"/>
</dbReference>
<organism evidence="2 3">
    <name type="scientific">Taxus chinensis</name>
    <name type="common">Chinese yew</name>
    <name type="synonym">Taxus wallichiana var. chinensis</name>
    <dbReference type="NCBI Taxonomy" id="29808"/>
    <lineage>
        <taxon>Eukaryota</taxon>
        <taxon>Viridiplantae</taxon>
        <taxon>Streptophyta</taxon>
        <taxon>Embryophyta</taxon>
        <taxon>Tracheophyta</taxon>
        <taxon>Spermatophyta</taxon>
        <taxon>Pinopsida</taxon>
        <taxon>Pinidae</taxon>
        <taxon>Conifers II</taxon>
        <taxon>Cupressales</taxon>
        <taxon>Taxaceae</taxon>
        <taxon>Taxus</taxon>
    </lineage>
</organism>
<keyword evidence="1" id="KW-0040">ANK repeat</keyword>
<dbReference type="InterPro" id="IPR051616">
    <property type="entry name" value="Cul2-RING_E3_ligase_SR"/>
</dbReference>
<dbReference type="PANTHER" id="PTHR46224:SF6">
    <property type="entry name" value="ANKYRIN REPEAT FAMILY PROTEIN"/>
    <property type="match status" value="1"/>
</dbReference>
<name>A0AA38GPF6_TAXCH</name>
<accession>A0AA38GPF6</accession>
<keyword evidence="3" id="KW-1185">Reference proteome</keyword>
<dbReference type="InterPro" id="IPR036770">
    <property type="entry name" value="Ankyrin_rpt-contain_sf"/>
</dbReference>
<dbReference type="Pfam" id="PF12796">
    <property type="entry name" value="Ank_2"/>
    <property type="match status" value="1"/>
</dbReference>
<proteinExistence type="predicted"/>
<evidence type="ECO:0000313" key="2">
    <source>
        <dbReference type="EMBL" id="KAH9327099.1"/>
    </source>
</evidence>
<dbReference type="SUPFAM" id="SSF48403">
    <property type="entry name" value="Ankyrin repeat"/>
    <property type="match status" value="1"/>
</dbReference>
<dbReference type="EMBL" id="JAHRHJ020000002">
    <property type="protein sequence ID" value="KAH9327099.1"/>
    <property type="molecule type" value="Genomic_DNA"/>
</dbReference>
<sequence length="126" mass="13682">MDSSARSSDATEAMSVRDKVNALLNAAQKGNLDLFKKIAKALDEGQGLAETLAAVKDANGRGALHFSARDGKTEICKYLLEDLNLDVDSRDDDALKHIVSQRSFEPMSLRKLLSYIDGASIPDFPV</sequence>
<dbReference type="Proteomes" id="UP000824469">
    <property type="component" value="Unassembled WGS sequence"/>
</dbReference>
<dbReference type="OMA" id="RCEWRWG"/>
<dbReference type="InterPro" id="IPR002110">
    <property type="entry name" value="Ankyrin_rpt"/>
</dbReference>
<feature type="repeat" description="ANK" evidence="1">
    <location>
        <begin position="59"/>
        <end position="92"/>
    </location>
</feature>
<reference evidence="2 3" key="1">
    <citation type="journal article" date="2021" name="Nat. Plants">
        <title>The Taxus genome provides insights into paclitaxel biosynthesis.</title>
        <authorList>
            <person name="Xiong X."/>
            <person name="Gou J."/>
            <person name="Liao Q."/>
            <person name="Li Y."/>
            <person name="Zhou Q."/>
            <person name="Bi G."/>
            <person name="Li C."/>
            <person name="Du R."/>
            <person name="Wang X."/>
            <person name="Sun T."/>
            <person name="Guo L."/>
            <person name="Liang H."/>
            <person name="Lu P."/>
            <person name="Wu Y."/>
            <person name="Zhang Z."/>
            <person name="Ro D.K."/>
            <person name="Shang Y."/>
            <person name="Huang S."/>
            <person name="Yan J."/>
        </authorList>
    </citation>
    <scope>NUCLEOTIDE SEQUENCE [LARGE SCALE GENOMIC DNA]</scope>
    <source>
        <strain evidence="2">Ta-2019</strain>
    </source>
</reference>
<evidence type="ECO:0000256" key="1">
    <source>
        <dbReference type="PROSITE-ProRule" id="PRU00023"/>
    </source>
</evidence>